<evidence type="ECO:0000256" key="1">
    <source>
        <dbReference type="SAM" id="MobiDB-lite"/>
    </source>
</evidence>
<reference evidence="3" key="1">
    <citation type="journal article" date="2019" name="Int. J. Syst. Evol. Microbiol.">
        <title>The Global Catalogue of Microorganisms (GCM) 10K type strain sequencing project: providing services to taxonomists for standard genome sequencing and annotation.</title>
        <authorList>
            <consortium name="The Broad Institute Genomics Platform"/>
            <consortium name="The Broad Institute Genome Sequencing Center for Infectious Disease"/>
            <person name="Wu L."/>
            <person name="Ma J."/>
        </authorList>
    </citation>
    <scope>NUCLEOTIDE SEQUENCE [LARGE SCALE GENOMIC DNA]</scope>
    <source>
        <strain evidence="3">CCUG 56042</strain>
    </source>
</reference>
<sequence>MPVRHAMFSASVHELSRAEERQPTIDAEADGSRFVGEAVYPSARHCAVYFGS</sequence>
<name>A0ABW0JFS8_9BURK</name>
<feature type="region of interest" description="Disordered" evidence="1">
    <location>
        <begin position="1"/>
        <end position="23"/>
    </location>
</feature>
<accession>A0ABW0JFS8</accession>
<evidence type="ECO:0000313" key="3">
    <source>
        <dbReference type="Proteomes" id="UP001596103"/>
    </source>
</evidence>
<feature type="compositionally biased region" description="Basic and acidic residues" evidence="1">
    <location>
        <begin position="14"/>
        <end position="23"/>
    </location>
</feature>
<proteinExistence type="predicted"/>
<organism evidence="2 3">
    <name type="scientific">Paraburkholderia denitrificans</name>
    <dbReference type="NCBI Taxonomy" id="694025"/>
    <lineage>
        <taxon>Bacteria</taxon>
        <taxon>Pseudomonadati</taxon>
        <taxon>Pseudomonadota</taxon>
        <taxon>Betaproteobacteria</taxon>
        <taxon>Burkholderiales</taxon>
        <taxon>Burkholderiaceae</taxon>
        <taxon>Paraburkholderia</taxon>
    </lineage>
</organism>
<protein>
    <submittedName>
        <fullName evidence="2">Uncharacterized protein</fullName>
    </submittedName>
</protein>
<dbReference type="Proteomes" id="UP001596103">
    <property type="component" value="Unassembled WGS sequence"/>
</dbReference>
<keyword evidence="3" id="KW-1185">Reference proteome</keyword>
<evidence type="ECO:0000313" key="2">
    <source>
        <dbReference type="EMBL" id="MFC5431735.1"/>
    </source>
</evidence>
<dbReference type="RefSeq" id="WP_377715199.1">
    <property type="nucleotide sequence ID" value="NZ_JBHSMP010000038.1"/>
</dbReference>
<dbReference type="EMBL" id="JBHSMP010000038">
    <property type="protein sequence ID" value="MFC5431735.1"/>
    <property type="molecule type" value="Genomic_DNA"/>
</dbReference>
<gene>
    <name evidence="2" type="ORF">ACFPTO_23490</name>
</gene>
<comment type="caution">
    <text evidence="2">The sequence shown here is derived from an EMBL/GenBank/DDBJ whole genome shotgun (WGS) entry which is preliminary data.</text>
</comment>